<evidence type="ECO:0000256" key="3">
    <source>
        <dbReference type="ARBA" id="ARBA00023163"/>
    </source>
</evidence>
<proteinExistence type="predicted"/>
<dbReference type="InterPro" id="IPR009057">
    <property type="entry name" value="Homeodomain-like_sf"/>
</dbReference>
<dbReference type="Pfam" id="PF16859">
    <property type="entry name" value="TetR_C_11"/>
    <property type="match status" value="1"/>
</dbReference>
<dbReference type="AlphaFoldDB" id="A0A1I0LKC8"/>
<dbReference type="Gene3D" id="1.10.10.60">
    <property type="entry name" value="Homeodomain-like"/>
    <property type="match status" value="1"/>
</dbReference>
<dbReference type="InterPro" id="IPR011075">
    <property type="entry name" value="TetR_C"/>
</dbReference>
<sequence>MTRTPHRRGADRTEAIMRTTLELGQEIGYANLSMEAVAARAGASKQTLYRRWSSKGALLLDSLLSLNEPGLDYPYTGDLAADLRAQIYAAVDLLAGPPYGALFQALVGEAQHDRRVAVALNERFIAPQADKTVARLRAARDQGQLSPDFDLDLAMAILSGPLYFRLLITQEPLTHAYIDRVLDVLFAGMTPRP</sequence>
<keyword evidence="3" id="KW-0804">Transcription</keyword>
<keyword evidence="1" id="KW-0805">Transcription regulation</keyword>
<keyword evidence="7" id="KW-1185">Reference proteome</keyword>
<evidence type="ECO:0000256" key="4">
    <source>
        <dbReference type="PROSITE-ProRule" id="PRU00335"/>
    </source>
</evidence>
<dbReference type="PANTHER" id="PTHR30055:SF148">
    <property type="entry name" value="TETR-FAMILY TRANSCRIPTIONAL REGULATOR"/>
    <property type="match status" value="1"/>
</dbReference>
<dbReference type="PRINTS" id="PR00455">
    <property type="entry name" value="HTHTETR"/>
</dbReference>
<dbReference type="EMBL" id="FOHX01000018">
    <property type="protein sequence ID" value="SEU40416.1"/>
    <property type="molecule type" value="Genomic_DNA"/>
</dbReference>
<dbReference type="InterPro" id="IPR001647">
    <property type="entry name" value="HTH_TetR"/>
</dbReference>
<evidence type="ECO:0000313" key="7">
    <source>
        <dbReference type="Proteomes" id="UP000199361"/>
    </source>
</evidence>
<evidence type="ECO:0000313" key="6">
    <source>
        <dbReference type="EMBL" id="SEU40416.1"/>
    </source>
</evidence>
<accession>A0A1I0LKC8</accession>
<reference evidence="6 7" key="1">
    <citation type="submission" date="2016-10" db="EMBL/GenBank/DDBJ databases">
        <authorList>
            <person name="de Groot N.N."/>
        </authorList>
    </citation>
    <scope>NUCLEOTIDE SEQUENCE [LARGE SCALE GENOMIC DNA]</scope>
    <source>
        <strain evidence="6 7">CGMCC 4.5598</strain>
    </source>
</reference>
<dbReference type="GO" id="GO:0000976">
    <property type="term" value="F:transcription cis-regulatory region binding"/>
    <property type="evidence" value="ECO:0007669"/>
    <property type="project" value="TreeGrafter"/>
</dbReference>
<keyword evidence="2 4" id="KW-0238">DNA-binding</keyword>
<feature type="DNA-binding region" description="H-T-H motif" evidence="4">
    <location>
        <begin position="33"/>
        <end position="52"/>
    </location>
</feature>
<dbReference type="Pfam" id="PF00440">
    <property type="entry name" value="TetR_N"/>
    <property type="match status" value="1"/>
</dbReference>
<dbReference type="STRING" id="568860.SAMN05421811_11823"/>
<dbReference type="PANTHER" id="PTHR30055">
    <property type="entry name" value="HTH-TYPE TRANSCRIPTIONAL REGULATOR RUTR"/>
    <property type="match status" value="1"/>
</dbReference>
<dbReference type="SUPFAM" id="SSF48498">
    <property type="entry name" value="Tetracyclin repressor-like, C-terminal domain"/>
    <property type="match status" value="1"/>
</dbReference>
<dbReference type="RefSeq" id="WP_245775306.1">
    <property type="nucleotide sequence ID" value="NZ_FOHX01000018.1"/>
</dbReference>
<dbReference type="PROSITE" id="PS50977">
    <property type="entry name" value="HTH_TETR_2"/>
    <property type="match status" value="1"/>
</dbReference>
<feature type="domain" description="HTH tetR-type" evidence="5">
    <location>
        <begin position="10"/>
        <end position="70"/>
    </location>
</feature>
<dbReference type="GO" id="GO:0003700">
    <property type="term" value="F:DNA-binding transcription factor activity"/>
    <property type="evidence" value="ECO:0007669"/>
    <property type="project" value="TreeGrafter"/>
</dbReference>
<dbReference type="InterPro" id="IPR050109">
    <property type="entry name" value="HTH-type_TetR-like_transc_reg"/>
</dbReference>
<dbReference type="Proteomes" id="UP000199361">
    <property type="component" value="Unassembled WGS sequence"/>
</dbReference>
<name>A0A1I0LKC8_9ACTN</name>
<evidence type="ECO:0000256" key="1">
    <source>
        <dbReference type="ARBA" id="ARBA00023015"/>
    </source>
</evidence>
<organism evidence="6 7">
    <name type="scientific">Nonomuraea wenchangensis</name>
    <dbReference type="NCBI Taxonomy" id="568860"/>
    <lineage>
        <taxon>Bacteria</taxon>
        <taxon>Bacillati</taxon>
        <taxon>Actinomycetota</taxon>
        <taxon>Actinomycetes</taxon>
        <taxon>Streptosporangiales</taxon>
        <taxon>Streptosporangiaceae</taxon>
        <taxon>Nonomuraea</taxon>
    </lineage>
</organism>
<gene>
    <name evidence="6" type="ORF">SAMN05421811_11823</name>
</gene>
<protein>
    <submittedName>
        <fullName evidence="6">DNA-binding transcriptional regulator, AcrR family</fullName>
    </submittedName>
</protein>
<dbReference type="InterPro" id="IPR036271">
    <property type="entry name" value="Tet_transcr_reg_TetR-rel_C_sf"/>
</dbReference>
<dbReference type="Gene3D" id="1.10.357.10">
    <property type="entry name" value="Tetracycline Repressor, domain 2"/>
    <property type="match status" value="1"/>
</dbReference>
<evidence type="ECO:0000256" key="2">
    <source>
        <dbReference type="ARBA" id="ARBA00023125"/>
    </source>
</evidence>
<evidence type="ECO:0000259" key="5">
    <source>
        <dbReference type="PROSITE" id="PS50977"/>
    </source>
</evidence>
<dbReference type="SUPFAM" id="SSF46689">
    <property type="entry name" value="Homeodomain-like"/>
    <property type="match status" value="1"/>
</dbReference>